<dbReference type="InterPro" id="IPR050147">
    <property type="entry name" value="Ser/Thr_Dehydratase"/>
</dbReference>
<dbReference type="GO" id="GO:0006565">
    <property type="term" value="P:L-serine catabolic process"/>
    <property type="evidence" value="ECO:0007669"/>
    <property type="project" value="TreeGrafter"/>
</dbReference>
<dbReference type="EMBL" id="AMKT01000032">
    <property type="protein sequence ID" value="OXG24442.1"/>
    <property type="molecule type" value="Genomic_DNA"/>
</dbReference>
<dbReference type="PANTHER" id="PTHR48078">
    <property type="entry name" value="THREONINE DEHYDRATASE, MITOCHONDRIAL-RELATED"/>
    <property type="match status" value="1"/>
</dbReference>
<feature type="region of interest" description="Disordered" evidence="11">
    <location>
        <begin position="280"/>
        <end position="301"/>
    </location>
</feature>
<dbReference type="GO" id="GO:0004794">
    <property type="term" value="F:threonine deaminase activity"/>
    <property type="evidence" value="ECO:0007669"/>
    <property type="project" value="TreeGrafter"/>
</dbReference>
<evidence type="ECO:0000256" key="4">
    <source>
        <dbReference type="ARBA" id="ARBA00010869"/>
    </source>
</evidence>
<evidence type="ECO:0000256" key="8">
    <source>
        <dbReference type="ARBA" id="ARBA00022898"/>
    </source>
</evidence>
<dbReference type="InterPro" id="IPR001926">
    <property type="entry name" value="TrpB-like_PALP"/>
</dbReference>
<accession>A0A854QH76</accession>
<evidence type="ECO:0000256" key="9">
    <source>
        <dbReference type="ARBA" id="ARBA00023239"/>
    </source>
</evidence>
<dbReference type="AlphaFoldDB" id="A0A854QH76"/>
<dbReference type="Gene3D" id="3.40.50.1100">
    <property type="match status" value="2"/>
</dbReference>
<organism evidence="13 14">
    <name type="scientific">Cryptococcus neoformans Tu259-1</name>
    <dbReference type="NCBI Taxonomy" id="1230072"/>
    <lineage>
        <taxon>Eukaryota</taxon>
        <taxon>Fungi</taxon>
        <taxon>Dikarya</taxon>
        <taxon>Basidiomycota</taxon>
        <taxon>Agaricomycotina</taxon>
        <taxon>Tremellomycetes</taxon>
        <taxon>Tremellales</taxon>
        <taxon>Cryptococcaceae</taxon>
        <taxon>Cryptococcus</taxon>
        <taxon>Cryptococcus neoformans species complex</taxon>
    </lineage>
</organism>
<dbReference type="EC" id="4.3.1.17" evidence="5"/>
<dbReference type="GO" id="GO:0030170">
    <property type="term" value="F:pyridoxal phosphate binding"/>
    <property type="evidence" value="ECO:0007669"/>
    <property type="project" value="InterPro"/>
</dbReference>
<evidence type="ECO:0000256" key="7">
    <source>
        <dbReference type="ARBA" id="ARBA00022490"/>
    </source>
</evidence>
<dbReference type="PANTHER" id="PTHR48078:SF2">
    <property type="entry name" value="CATABOLIC L-SERINE_THREONINE DEHYDRATASE"/>
    <property type="match status" value="1"/>
</dbReference>
<dbReference type="GO" id="GO:0006094">
    <property type="term" value="P:gluconeogenesis"/>
    <property type="evidence" value="ECO:0007669"/>
    <property type="project" value="UniProtKB-KW"/>
</dbReference>
<dbReference type="PROSITE" id="PS00165">
    <property type="entry name" value="DEHYDRATASE_SER_THR"/>
    <property type="match status" value="1"/>
</dbReference>
<comment type="caution">
    <text evidence="13">The sequence shown here is derived from an EMBL/GenBank/DDBJ whole genome shotgun (WGS) entry which is preliminary data.</text>
</comment>
<evidence type="ECO:0000259" key="12">
    <source>
        <dbReference type="Pfam" id="PF00291"/>
    </source>
</evidence>
<dbReference type="Pfam" id="PF00291">
    <property type="entry name" value="PALP"/>
    <property type="match status" value="1"/>
</dbReference>
<dbReference type="Proteomes" id="UP000199727">
    <property type="component" value="Unassembled WGS sequence"/>
</dbReference>
<feature type="compositionally biased region" description="Pro residues" evidence="11">
    <location>
        <begin position="280"/>
        <end position="292"/>
    </location>
</feature>
<keyword evidence="9 13" id="KW-0456">Lyase</keyword>
<comment type="catalytic activity">
    <reaction evidence="10">
        <text>L-serine = pyruvate + NH4(+)</text>
        <dbReference type="Rhea" id="RHEA:19169"/>
        <dbReference type="ChEBI" id="CHEBI:15361"/>
        <dbReference type="ChEBI" id="CHEBI:28938"/>
        <dbReference type="ChEBI" id="CHEBI:33384"/>
        <dbReference type="EC" id="4.3.1.17"/>
    </reaction>
</comment>
<reference evidence="13 14" key="1">
    <citation type="submission" date="2017-06" db="EMBL/GenBank/DDBJ databases">
        <title>Global population genomics of the pathogenic fungus Cryptococcus neoformans var. grubii.</title>
        <authorList>
            <person name="Cuomo C."/>
            <person name="Litvintseva A."/>
            <person name="Chen Y."/>
            <person name="Young S."/>
            <person name="Zeng Q."/>
            <person name="Chapman S."/>
            <person name="Gujja S."/>
            <person name="Saif S."/>
            <person name="Birren B."/>
        </authorList>
    </citation>
    <scope>NUCLEOTIDE SEQUENCE [LARGE SCALE GENOMIC DNA]</scope>
    <source>
        <strain evidence="13 14">Tu259-1</strain>
    </source>
</reference>
<dbReference type="GO" id="GO:0003941">
    <property type="term" value="F:L-serine ammonia-lyase activity"/>
    <property type="evidence" value="ECO:0007669"/>
    <property type="project" value="UniProtKB-EC"/>
</dbReference>
<evidence type="ECO:0000256" key="3">
    <source>
        <dbReference type="ARBA" id="ARBA00004742"/>
    </source>
</evidence>
<evidence type="ECO:0000256" key="10">
    <source>
        <dbReference type="ARBA" id="ARBA00049406"/>
    </source>
</evidence>
<sequence length="399" mass="42354">MTIATPELYNHKEIPQPWRETPLVQSAALSRLAGCRIFLKLDNLQPSGSFKSRGIGNLVRRSIQRAPPNAPLHFYSSSGGNAGLACVTAASSLGYPSTVVVPMTTTPMMISKLFTAGASNVIQEGASLYQADAYLKDHILPQDQWGVYIPPFDHEDIWQGAESVAEEMVKQMGGERPDGIVCSVGGGGLMIGICQGLEKVGGVKREGAANGKGGEEGYQTEVIAVETQGADSLNQAIKAQQLITLPSITSIATSLGCARVASRALDIALGLSPSLPPTVSLPPSPLPSPSSSPPVETSSSFLNQTTTLDKARASMKNSKVVPTLVTDKEAIQACIQFLDDERILVEPACGATLALVYTGRLREVMKERLTEDSKVVLVVCGGSNISLEVLQRYKVEYGL</sequence>
<keyword evidence="8" id="KW-0663">Pyridoxal phosphate</keyword>
<dbReference type="SUPFAM" id="SSF53686">
    <property type="entry name" value="Tryptophan synthase beta subunit-like PLP-dependent enzymes"/>
    <property type="match status" value="1"/>
</dbReference>
<dbReference type="GO" id="GO:0005737">
    <property type="term" value="C:cytoplasm"/>
    <property type="evidence" value="ECO:0007669"/>
    <property type="project" value="UniProtKB-SubCell"/>
</dbReference>
<dbReference type="FunFam" id="3.40.50.1100:FF:000040">
    <property type="entry name" value="L-serine dehydratase, putative"/>
    <property type="match status" value="1"/>
</dbReference>
<dbReference type="GO" id="GO:0009097">
    <property type="term" value="P:isoleucine biosynthetic process"/>
    <property type="evidence" value="ECO:0007669"/>
    <property type="project" value="TreeGrafter"/>
</dbReference>
<feature type="domain" description="Tryptophan synthase beta chain-like PALP" evidence="12">
    <location>
        <begin position="17"/>
        <end position="268"/>
    </location>
</feature>
<protein>
    <recommendedName>
        <fullName evidence="5">L-serine ammonia-lyase</fullName>
        <ecNumber evidence="5">4.3.1.17</ecNumber>
    </recommendedName>
</protein>
<comment type="cofactor">
    <cofactor evidence="1">
        <name>pyridoxal 5'-phosphate</name>
        <dbReference type="ChEBI" id="CHEBI:597326"/>
    </cofactor>
</comment>
<keyword evidence="6" id="KW-0312">Gluconeogenesis</keyword>
<keyword evidence="7" id="KW-0963">Cytoplasm</keyword>
<evidence type="ECO:0000313" key="14">
    <source>
        <dbReference type="Proteomes" id="UP000199727"/>
    </source>
</evidence>
<evidence type="ECO:0000256" key="11">
    <source>
        <dbReference type="SAM" id="MobiDB-lite"/>
    </source>
</evidence>
<dbReference type="OrthoDB" id="7773036at2759"/>
<proteinExistence type="inferred from homology"/>
<evidence type="ECO:0000256" key="2">
    <source>
        <dbReference type="ARBA" id="ARBA00004496"/>
    </source>
</evidence>
<evidence type="ECO:0000256" key="6">
    <source>
        <dbReference type="ARBA" id="ARBA00022432"/>
    </source>
</evidence>
<gene>
    <name evidence="13" type="ORF">C361_02296</name>
</gene>
<evidence type="ECO:0000256" key="5">
    <source>
        <dbReference type="ARBA" id="ARBA00012093"/>
    </source>
</evidence>
<name>A0A854QH76_CRYNE</name>
<evidence type="ECO:0000256" key="1">
    <source>
        <dbReference type="ARBA" id="ARBA00001933"/>
    </source>
</evidence>
<comment type="subcellular location">
    <subcellularLocation>
        <location evidence="2">Cytoplasm</location>
    </subcellularLocation>
</comment>
<evidence type="ECO:0000313" key="13">
    <source>
        <dbReference type="EMBL" id="OXG24442.1"/>
    </source>
</evidence>
<dbReference type="GO" id="GO:0006567">
    <property type="term" value="P:L-threonine catabolic process"/>
    <property type="evidence" value="ECO:0007669"/>
    <property type="project" value="TreeGrafter"/>
</dbReference>
<comment type="pathway">
    <text evidence="3">Carbohydrate biosynthesis; gluconeogenesis.</text>
</comment>
<comment type="similarity">
    <text evidence="4">Belongs to the serine/threonine dehydratase family.</text>
</comment>
<dbReference type="InterPro" id="IPR036052">
    <property type="entry name" value="TrpB-like_PALP_sf"/>
</dbReference>
<dbReference type="InterPro" id="IPR000634">
    <property type="entry name" value="Ser/Thr_deHydtase_PyrdxlP-BS"/>
</dbReference>